<reference evidence="1 2" key="1">
    <citation type="journal article" date="2019" name="Nat. Plants">
        <title>Genome sequencing of Musa balbisiana reveals subgenome evolution and function divergence in polyploid bananas.</title>
        <authorList>
            <person name="Yao X."/>
        </authorList>
    </citation>
    <scope>NUCLEOTIDE SEQUENCE [LARGE SCALE GENOMIC DNA]</scope>
    <source>
        <strain evidence="2">cv. DH-PKW</strain>
        <tissue evidence="1">Leaves</tissue>
    </source>
</reference>
<gene>
    <name evidence="1" type="ORF">C4D60_Mb04t29640</name>
</gene>
<organism evidence="1 2">
    <name type="scientific">Musa balbisiana</name>
    <name type="common">Banana</name>
    <dbReference type="NCBI Taxonomy" id="52838"/>
    <lineage>
        <taxon>Eukaryota</taxon>
        <taxon>Viridiplantae</taxon>
        <taxon>Streptophyta</taxon>
        <taxon>Embryophyta</taxon>
        <taxon>Tracheophyta</taxon>
        <taxon>Spermatophyta</taxon>
        <taxon>Magnoliopsida</taxon>
        <taxon>Liliopsida</taxon>
        <taxon>Zingiberales</taxon>
        <taxon>Musaceae</taxon>
        <taxon>Musa</taxon>
    </lineage>
</organism>
<name>A0A4S8KFQ2_MUSBA</name>
<evidence type="ECO:0000313" key="2">
    <source>
        <dbReference type="Proteomes" id="UP000317650"/>
    </source>
</evidence>
<dbReference type="EMBL" id="PYDT01000001">
    <property type="protein sequence ID" value="THU74087.1"/>
    <property type="molecule type" value="Genomic_DNA"/>
</dbReference>
<accession>A0A4S8KFQ2</accession>
<dbReference type="AlphaFoldDB" id="A0A4S8KFQ2"/>
<comment type="caution">
    <text evidence="1">The sequence shown here is derived from an EMBL/GenBank/DDBJ whole genome shotgun (WGS) entry which is preliminary data.</text>
</comment>
<sequence>MTNTTTGKHSGERASKPRHHAILVEDTEPSRFSEQMDCDTSNQNMAEKQTRVTIPPLLLVSAYVMFLNPAPGFCCLPRQPGDEVNGYIRTSPTQAVTWEKAM</sequence>
<protein>
    <submittedName>
        <fullName evidence="1">Uncharacterized protein</fullName>
    </submittedName>
</protein>
<evidence type="ECO:0000313" key="1">
    <source>
        <dbReference type="EMBL" id="THU74087.1"/>
    </source>
</evidence>
<keyword evidence="2" id="KW-1185">Reference proteome</keyword>
<proteinExistence type="predicted"/>
<dbReference type="Proteomes" id="UP000317650">
    <property type="component" value="Chromosome 4"/>
</dbReference>